<dbReference type="InterPro" id="IPR003598">
    <property type="entry name" value="Ig_sub2"/>
</dbReference>
<dbReference type="InterPro" id="IPR007110">
    <property type="entry name" value="Ig-like_dom"/>
</dbReference>
<dbReference type="InterPro" id="IPR013783">
    <property type="entry name" value="Ig-like_fold"/>
</dbReference>
<dbReference type="SMART" id="SM00409">
    <property type="entry name" value="IG"/>
    <property type="match status" value="1"/>
</dbReference>
<dbReference type="InterPro" id="IPR050958">
    <property type="entry name" value="Cell_Adh-Cytoskel_Orgn"/>
</dbReference>
<evidence type="ECO:0000259" key="1">
    <source>
        <dbReference type="PROSITE" id="PS50835"/>
    </source>
</evidence>
<feature type="non-terminal residue" evidence="2">
    <location>
        <position position="132"/>
    </location>
</feature>
<accession>A0ABN9B9B1</accession>
<dbReference type="SUPFAM" id="SSF48726">
    <property type="entry name" value="Immunoglobulin"/>
    <property type="match status" value="2"/>
</dbReference>
<dbReference type="InterPro" id="IPR036179">
    <property type="entry name" value="Ig-like_dom_sf"/>
</dbReference>
<protein>
    <recommendedName>
        <fullName evidence="1">Ig-like domain-containing protein</fullName>
    </recommendedName>
</protein>
<dbReference type="InterPro" id="IPR013098">
    <property type="entry name" value="Ig_I-set"/>
</dbReference>
<feature type="domain" description="Ig-like" evidence="1">
    <location>
        <begin position="95"/>
        <end position="132"/>
    </location>
</feature>
<name>A0ABN9B9B1_9NEOB</name>
<dbReference type="Proteomes" id="UP001162483">
    <property type="component" value="Unassembled WGS sequence"/>
</dbReference>
<keyword evidence="3" id="KW-1185">Reference proteome</keyword>
<dbReference type="EMBL" id="CATNWA010002938">
    <property type="protein sequence ID" value="CAI9544146.1"/>
    <property type="molecule type" value="Genomic_DNA"/>
</dbReference>
<dbReference type="PANTHER" id="PTHR45080:SF21">
    <property type="entry name" value="INACTIVE TYROSINE-PROTEIN KINASE 7"/>
    <property type="match status" value="1"/>
</dbReference>
<dbReference type="InterPro" id="IPR003599">
    <property type="entry name" value="Ig_sub"/>
</dbReference>
<organism evidence="2 3">
    <name type="scientific">Staurois parvus</name>
    <dbReference type="NCBI Taxonomy" id="386267"/>
    <lineage>
        <taxon>Eukaryota</taxon>
        <taxon>Metazoa</taxon>
        <taxon>Chordata</taxon>
        <taxon>Craniata</taxon>
        <taxon>Vertebrata</taxon>
        <taxon>Euteleostomi</taxon>
        <taxon>Amphibia</taxon>
        <taxon>Batrachia</taxon>
        <taxon>Anura</taxon>
        <taxon>Neobatrachia</taxon>
        <taxon>Ranoidea</taxon>
        <taxon>Ranidae</taxon>
        <taxon>Staurois</taxon>
    </lineage>
</organism>
<evidence type="ECO:0000313" key="2">
    <source>
        <dbReference type="EMBL" id="CAI9544146.1"/>
    </source>
</evidence>
<comment type="caution">
    <text evidence="2">The sequence shown here is derived from an EMBL/GenBank/DDBJ whole genome shotgun (WGS) entry which is preliminary data.</text>
</comment>
<feature type="domain" description="Ig-like" evidence="1">
    <location>
        <begin position="2"/>
        <end position="78"/>
    </location>
</feature>
<evidence type="ECO:0000313" key="3">
    <source>
        <dbReference type="Proteomes" id="UP001162483"/>
    </source>
</evidence>
<sequence>APFITTPLETLDGLVEDVATFICAVDSYPPPEITWTRNNIPIRLFDTRYSIRENGQLLTILSVEEGDDGVYCCVAKNGVGDPAESCGALQVKMKPKITRPPMNVKLIEGVKAVLPCNTLGNPKPSVSWLKGE</sequence>
<feature type="non-terminal residue" evidence="2">
    <location>
        <position position="1"/>
    </location>
</feature>
<dbReference type="SMART" id="SM00408">
    <property type="entry name" value="IGc2"/>
    <property type="match status" value="1"/>
</dbReference>
<dbReference type="Pfam" id="PF07679">
    <property type="entry name" value="I-set"/>
    <property type="match status" value="1"/>
</dbReference>
<proteinExistence type="predicted"/>
<dbReference type="PANTHER" id="PTHR45080">
    <property type="entry name" value="CONTACTIN 5"/>
    <property type="match status" value="1"/>
</dbReference>
<reference evidence="2" key="1">
    <citation type="submission" date="2023-05" db="EMBL/GenBank/DDBJ databases">
        <authorList>
            <person name="Stuckert A."/>
        </authorList>
    </citation>
    <scope>NUCLEOTIDE SEQUENCE</scope>
</reference>
<dbReference type="Gene3D" id="2.60.40.10">
    <property type="entry name" value="Immunoglobulins"/>
    <property type="match status" value="2"/>
</dbReference>
<gene>
    <name evidence="2" type="ORF">SPARVUS_LOCUS2425118</name>
</gene>
<dbReference type="Pfam" id="PF13927">
    <property type="entry name" value="Ig_3"/>
    <property type="match status" value="1"/>
</dbReference>
<dbReference type="PROSITE" id="PS50835">
    <property type="entry name" value="IG_LIKE"/>
    <property type="match status" value="2"/>
</dbReference>